<evidence type="ECO:0008006" key="4">
    <source>
        <dbReference type="Google" id="ProtNLM"/>
    </source>
</evidence>
<evidence type="ECO:0000313" key="2">
    <source>
        <dbReference type="EMBL" id="MCZ4088722.1"/>
    </source>
</evidence>
<keyword evidence="3" id="KW-1185">Reference proteome</keyword>
<dbReference type="RefSeq" id="WP_269274727.1">
    <property type="nucleotide sequence ID" value="NZ_JAPVOI010000002.1"/>
</dbReference>
<feature type="compositionally biased region" description="Polar residues" evidence="1">
    <location>
        <begin position="144"/>
        <end position="154"/>
    </location>
</feature>
<evidence type="ECO:0000256" key="1">
    <source>
        <dbReference type="SAM" id="MobiDB-lite"/>
    </source>
</evidence>
<proteinExistence type="predicted"/>
<reference evidence="2" key="1">
    <citation type="submission" date="2022-10" db="EMBL/GenBank/DDBJ databases">
        <title>Whole genome sequencing of three plant growth promoting bacteria isolated from Vachellia tortilis subsp. raddiana in Morocco.</title>
        <authorList>
            <person name="Hnini M."/>
            <person name="Zouagui R."/>
            <person name="Zouagui H."/>
            <person name="Chemao Elfihri M.-W."/>
            <person name="Ibrahimi A."/>
            <person name="Sbabou L."/>
            <person name="Aurag J."/>
        </authorList>
    </citation>
    <scope>NUCLEOTIDE SEQUENCE</scope>
    <source>
        <strain evidence="2">LMR678</strain>
    </source>
</reference>
<accession>A0ABT4KCL4</accession>
<feature type="compositionally biased region" description="Basic and acidic residues" evidence="1">
    <location>
        <begin position="9"/>
        <end position="20"/>
    </location>
</feature>
<organism evidence="2 3">
    <name type="scientific">Sinorhizobium psoraleae</name>
    <dbReference type="NCBI Taxonomy" id="520838"/>
    <lineage>
        <taxon>Bacteria</taxon>
        <taxon>Pseudomonadati</taxon>
        <taxon>Pseudomonadota</taxon>
        <taxon>Alphaproteobacteria</taxon>
        <taxon>Hyphomicrobiales</taxon>
        <taxon>Rhizobiaceae</taxon>
        <taxon>Sinorhizobium/Ensifer group</taxon>
        <taxon>Sinorhizobium</taxon>
    </lineage>
</organism>
<feature type="region of interest" description="Disordered" evidence="1">
    <location>
        <begin position="1"/>
        <end position="20"/>
    </location>
</feature>
<name>A0ABT4KCL4_9HYPH</name>
<sequence length="194" mass="20155">MGVNVIEADGQRSLDKGNGRGDAGDVFGSADLKHLDGAHSEKVRAALCNISLTADSVTLDIYVSRQTCPEMVSASAVSPATAAQTGIVGGAELVIEGTLENAGTNFFNDLHLVVRGADGSEIPVTSPVAQDAATPLPDPPDQSLEGQPQSSSPSRLPDLLGKKVIVRGDLQRLIQKGTGMTETLRIKELQVLGD</sequence>
<protein>
    <recommendedName>
        <fullName evidence="4">DUF5666 domain-containing protein</fullName>
    </recommendedName>
</protein>
<feature type="region of interest" description="Disordered" evidence="1">
    <location>
        <begin position="129"/>
        <end position="158"/>
    </location>
</feature>
<gene>
    <name evidence="2" type="ORF">O3W52_00975</name>
</gene>
<dbReference type="EMBL" id="JAPVOI010000002">
    <property type="protein sequence ID" value="MCZ4088722.1"/>
    <property type="molecule type" value="Genomic_DNA"/>
</dbReference>
<dbReference type="Proteomes" id="UP001079430">
    <property type="component" value="Unassembled WGS sequence"/>
</dbReference>
<evidence type="ECO:0000313" key="3">
    <source>
        <dbReference type="Proteomes" id="UP001079430"/>
    </source>
</evidence>
<comment type="caution">
    <text evidence="2">The sequence shown here is derived from an EMBL/GenBank/DDBJ whole genome shotgun (WGS) entry which is preliminary data.</text>
</comment>